<dbReference type="SUPFAM" id="SSF56672">
    <property type="entry name" value="DNA/RNA polymerases"/>
    <property type="match status" value="1"/>
</dbReference>
<dbReference type="Proteomes" id="UP001281410">
    <property type="component" value="Unassembled WGS sequence"/>
</dbReference>
<organism evidence="2 3">
    <name type="scientific">Dipteronia sinensis</name>
    <dbReference type="NCBI Taxonomy" id="43782"/>
    <lineage>
        <taxon>Eukaryota</taxon>
        <taxon>Viridiplantae</taxon>
        <taxon>Streptophyta</taxon>
        <taxon>Embryophyta</taxon>
        <taxon>Tracheophyta</taxon>
        <taxon>Spermatophyta</taxon>
        <taxon>Magnoliopsida</taxon>
        <taxon>eudicotyledons</taxon>
        <taxon>Gunneridae</taxon>
        <taxon>Pentapetalae</taxon>
        <taxon>rosids</taxon>
        <taxon>malvids</taxon>
        <taxon>Sapindales</taxon>
        <taxon>Sapindaceae</taxon>
        <taxon>Hippocastanoideae</taxon>
        <taxon>Acereae</taxon>
        <taxon>Dipteronia</taxon>
    </lineage>
</organism>
<dbReference type="PROSITE" id="PS50878">
    <property type="entry name" value="RT_POL"/>
    <property type="match status" value="1"/>
</dbReference>
<dbReference type="PANTHER" id="PTHR19446">
    <property type="entry name" value="REVERSE TRANSCRIPTASES"/>
    <property type="match status" value="1"/>
</dbReference>
<evidence type="ECO:0000313" key="2">
    <source>
        <dbReference type="EMBL" id="KAK3205179.1"/>
    </source>
</evidence>
<dbReference type="InterPro" id="IPR043502">
    <property type="entry name" value="DNA/RNA_pol_sf"/>
</dbReference>
<sequence length="186" mass="21507">MIKVDFMSFIQGFYEDGSIVKDLNKTSIPLIPKCVKPESLKDFRPISLVGSMYKLLAKVLANRLKKVLNIVIGEAQMAFVESCQILDSFVIAEEIIQLWKRDSEGGLLIKLDFKKAYDIVDHNFLEAMMKDMGFRERWRKWMKYCITTLLLSDLVNRSPTYQFGMERGLRQGDPLSPFLLILSQKD</sequence>
<accession>A0AAE0A7L0</accession>
<dbReference type="EMBL" id="JANJYJ010000006">
    <property type="protein sequence ID" value="KAK3205179.1"/>
    <property type="molecule type" value="Genomic_DNA"/>
</dbReference>
<dbReference type="InterPro" id="IPR000477">
    <property type="entry name" value="RT_dom"/>
</dbReference>
<dbReference type="AlphaFoldDB" id="A0AAE0A7L0"/>
<dbReference type="Pfam" id="PF00078">
    <property type="entry name" value="RVT_1"/>
    <property type="match status" value="1"/>
</dbReference>
<evidence type="ECO:0000313" key="3">
    <source>
        <dbReference type="Proteomes" id="UP001281410"/>
    </source>
</evidence>
<proteinExistence type="predicted"/>
<evidence type="ECO:0000259" key="1">
    <source>
        <dbReference type="PROSITE" id="PS50878"/>
    </source>
</evidence>
<comment type="caution">
    <text evidence="2">The sequence shown here is derived from an EMBL/GenBank/DDBJ whole genome shotgun (WGS) entry which is preliminary data.</text>
</comment>
<gene>
    <name evidence="2" type="ORF">Dsin_019225</name>
</gene>
<protein>
    <recommendedName>
        <fullName evidence="1">Reverse transcriptase domain-containing protein</fullName>
    </recommendedName>
</protein>
<keyword evidence="3" id="KW-1185">Reference proteome</keyword>
<feature type="domain" description="Reverse transcriptase" evidence="1">
    <location>
        <begin position="12"/>
        <end position="186"/>
    </location>
</feature>
<name>A0AAE0A7L0_9ROSI</name>
<reference evidence="2" key="1">
    <citation type="journal article" date="2023" name="Plant J.">
        <title>Genome sequences and population genomics provide insights into the demographic history, inbreeding, and mutation load of two 'living fossil' tree species of Dipteronia.</title>
        <authorList>
            <person name="Feng Y."/>
            <person name="Comes H.P."/>
            <person name="Chen J."/>
            <person name="Zhu S."/>
            <person name="Lu R."/>
            <person name="Zhang X."/>
            <person name="Li P."/>
            <person name="Qiu J."/>
            <person name="Olsen K.M."/>
            <person name="Qiu Y."/>
        </authorList>
    </citation>
    <scope>NUCLEOTIDE SEQUENCE</scope>
    <source>
        <strain evidence="2">NBL</strain>
    </source>
</reference>
<dbReference type="CDD" id="cd01650">
    <property type="entry name" value="RT_nLTR_like"/>
    <property type="match status" value="1"/>
</dbReference>